<dbReference type="Pfam" id="PF20376">
    <property type="entry name" value="DUF6671"/>
    <property type="match status" value="1"/>
</dbReference>
<keyword evidence="3" id="KW-1185">Reference proteome</keyword>
<dbReference type="OrthoDB" id="9793837at2"/>
<dbReference type="AlphaFoldDB" id="A0A0S2K0F9"/>
<sequence length="265" mass="29093">MNQAVLITKHGKAKCIANALAPLGFDVVESNAFDTDSLGTFAGDIERTLSPKEAALKKAKMACELLGAEFGLGSEGSFGNGPYPGIVNWNDEILCFYDRATDQAIYASASGPFAISSIQVNSETCRDTLLKKLNHFQGQRWLLKFDEQILKGLSSETLIETLADKQLTEALIEPDLRAMHCPLRQKMISKAADDLANRLRAICPKCNAKNFVVKEAVAGLPCEQCGLATQQIKQHKYHCECCDHTELKNTEQTAADPYYCQLCNP</sequence>
<dbReference type="InterPro" id="IPR046612">
    <property type="entry name" value="DUF6671"/>
</dbReference>
<dbReference type="PATRIC" id="fig|161398.10.peg.1203"/>
<organism evidence="2 3">
    <name type="scientific">Pseudoalteromonas phenolica</name>
    <dbReference type="NCBI Taxonomy" id="161398"/>
    <lineage>
        <taxon>Bacteria</taxon>
        <taxon>Pseudomonadati</taxon>
        <taxon>Pseudomonadota</taxon>
        <taxon>Gammaproteobacteria</taxon>
        <taxon>Alteromonadales</taxon>
        <taxon>Pseudoalteromonadaceae</taxon>
        <taxon>Pseudoalteromonas</taxon>
    </lineage>
</organism>
<accession>A0A0S2K0F9</accession>
<dbReference type="RefSeq" id="WP_058029413.1">
    <property type="nucleotide sequence ID" value="NZ_CP013187.1"/>
</dbReference>
<evidence type="ECO:0000313" key="3">
    <source>
        <dbReference type="Proteomes" id="UP000061457"/>
    </source>
</evidence>
<dbReference type="KEGG" id="pphe:PP2015_1181"/>
<reference evidence="2 3" key="1">
    <citation type="submission" date="2015-11" db="EMBL/GenBank/DDBJ databases">
        <authorList>
            <person name="Zhang Y."/>
            <person name="Guo Z."/>
        </authorList>
    </citation>
    <scope>NUCLEOTIDE SEQUENCE [LARGE SCALE GENOMIC DNA]</scope>
    <source>
        <strain evidence="2 3">KCTC 12086</strain>
    </source>
</reference>
<evidence type="ECO:0000259" key="1">
    <source>
        <dbReference type="Pfam" id="PF20376"/>
    </source>
</evidence>
<proteinExistence type="predicted"/>
<dbReference type="EMBL" id="CP013187">
    <property type="protein sequence ID" value="ALO41697.1"/>
    <property type="molecule type" value="Genomic_DNA"/>
</dbReference>
<dbReference type="Proteomes" id="UP000061457">
    <property type="component" value="Chromosome I"/>
</dbReference>
<name>A0A0S2K0F9_9GAMM</name>
<dbReference type="STRING" id="161398.PP2015_1181"/>
<evidence type="ECO:0000313" key="2">
    <source>
        <dbReference type="EMBL" id="ALO41697.1"/>
    </source>
</evidence>
<gene>
    <name evidence="2" type="ORF">PP2015_1181</name>
</gene>
<feature type="domain" description="DUF6671" evidence="1">
    <location>
        <begin position="59"/>
        <end position="265"/>
    </location>
</feature>
<protein>
    <recommendedName>
        <fullName evidence="1">DUF6671 domain-containing protein</fullName>
    </recommendedName>
</protein>